<protein>
    <recommendedName>
        <fullName evidence="2">Type IV / VI secretion system DotU domain-containing protein</fullName>
    </recommendedName>
</protein>
<dbReference type="KEGG" id="afri:E3E15_07405"/>
<dbReference type="AlphaFoldDB" id="A0A6M3HVL9"/>
<evidence type="ECO:0000256" key="1">
    <source>
        <dbReference type="SAM" id="Phobius"/>
    </source>
</evidence>
<keyword evidence="1" id="KW-1133">Transmembrane helix</keyword>
<gene>
    <name evidence="3" type="ORF">E3E15_07405</name>
</gene>
<feature type="domain" description="Type IV / VI secretion system DotU" evidence="2">
    <location>
        <begin position="25"/>
        <end position="195"/>
    </location>
</feature>
<keyword evidence="1" id="KW-0472">Membrane</keyword>
<dbReference type="InterPro" id="IPR017732">
    <property type="entry name" value="T4/T6SS_DotU"/>
</dbReference>
<dbReference type="Pfam" id="PF09850">
    <property type="entry name" value="DotU"/>
    <property type="match status" value="1"/>
</dbReference>
<dbReference type="RefSeq" id="WP_172107158.1">
    <property type="nucleotide sequence ID" value="NZ_CP038017.1"/>
</dbReference>
<proteinExistence type="predicted"/>
<feature type="transmembrane region" description="Helical" evidence="1">
    <location>
        <begin position="117"/>
        <end position="137"/>
    </location>
</feature>
<keyword evidence="1" id="KW-0812">Transmembrane</keyword>
<evidence type="ECO:0000313" key="3">
    <source>
        <dbReference type="EMBL" id="QIV95180.1"/>
    </source>
</evidence>
<dbReference type="Proteomes" id="UP000503320">
    <property type="component" value="Chromosome"/>
</dbReference>
<sequence>MNQDIIDVFATINFFIESYNLDTNMQDIIAFREKVITKTTHIHNLIHQELGERISFYIAFAIYIYCDEVINKLNFEADSNVTNWHLLQEEVYQRNDGGDYFFEIIEIVLDNPVFPKVVAQVLYLILALGFKGCYVGLQSEINKYKNKLCAILPNEEVGDISYPTLNNLDNKFRKTYKLWIYKSIFLAAVCFPIFSYFGILLIR</sequence>
<dbReference type="PANTHER" id="PTHR38033">
    <property type="entry name" value="MEMBRANE PROTEIN-RELATED"/>
    <property type="match status" value="1"/>
</dbReference>
<accession>A0A6M3HVL9</accession>
<reference evidence="3 4" key="1">
    <citation type="submission" date="2019-03" db="EMBL/GenBank/DDBJ databases">
        <title>Complete Genome Sequence of Allofrancisella frigidaquae Strain SYSU 10HL1970 Isolated from Water-Cooling Systems in China.</title>
        <authorList>
            <person name="Ohrman C."/>
            <person name="Uneklint I."/>
            <person name="Sjodin A."/>
        </authorList>
    </citation>
    <scope>NUCLEOTIDE SEQUENCE [LARGE SCALE GENOMIC DNA]</scope>
    <source>
        <strain evidence="3 4">SYSU 10HL1970</strain>
    </source>
</reference>
<organism evidence="3 4">
    <name type="scientific">Allofrancisella frigidaquae</name>
    <dbReference type="NCBI Taxonomy" id="1085644"/>
    <lineage>
        <taxon>Bacteria</taxon>
        <taxon>Pseudomonadati</taxon>
        <taxon>Pseudomonadota</taxon>
        <taxon>Gammaproteobacteria</taxon>
        <taxon>Thiotrichales</taxon>
        <taxon>Francisellaceae</taxon>
        <taxon>Allofrancisella</taxon>
    </lineage>
</organism>
<keyword evidence="4" id="KW-1185">Reference proteome</keyword>
<dbReference type="InterPro" id="IPR038522">
    <property type="entry name" value="T4/T6SS_DotU_sf"/>
</dbReference>
<evidence type="ECO:0000313" key="4">
    <source>
        <dbReference type="Proteomes" id="UP000503320"/>
    </source>
</evidence>
<dbReference type="EMBL" id="CP038017">
    <property type="protein sequence ID" value="QIV95180.1"/>
    <property type="molecule type" value="Genomic_DNA"/>
</dbReference>
<dbReference type="Gene3D" id="1.25.40.590">
    <property type="entry name" value="Type IV / VI secretion system, DotU"/>
    <property type="match status" value="1"/>
</dbReference>
<feature type="transmembrane region" description="Helical" evidence="1">
    <location>
        <begin position="179"/>
        <end position="202"/>
    </location>
</feature>
<name>A0A6M3HVL9_9GAMM</name>
<dbReference type="PANTHER" id="PTHR38033:SF1">
    <property type="entry name" value="DOTU FAMILY TYPE IV_VI SECRETION SYSTEM PROTEIN"/>
    <property type="match status" value="1"/>
</dbReference>
<evidence type="ECO:0000259" key="2">
    <source>
        <dbReference type="Pfam" id="PF09850"/>
    </source>
</evidence>